<protein>
    <submittedName>
        <fullName evidence="2">Protein LURP-one-related like</fullName>
    </submittedName>
</protein>
<reference evidence="2 3" key="1">
    <citation type="submission" date="2017-07" db="EMBL/GenBank/DDBJ databases">
        <title>An improved, manually edited Actinidia chinensis var. chinensis (kiwifruit) genome highlights the challenges associated with draft genomes and gene prediction in plants.</title>
        <authorList>
            <person name="Pilkington S."/>
            <person name="Crowhurst R."/>
            <person name="Hilario E."/>
            <person name="Nardozza S."/>
            <person name="Fraser L."/>
            <person name="Peng Y."/>
            <person name="Gunaseelan K."/>
            <person name="Simpson R."/>
            <person name="Tahir J."/>
            <person name="Deroles S."/>
            <person name="Templeton K."/>
            <person name="Luo Z."/>
            <person name="Davy M."/>
            <person name="Cheng C."/>
            <person name="Mcneilage M."/>
            <person name="Scaglione D."/>
            <person name="Liu Y."/>
            <person name="Zhang Q."/>
            <person name="Datson P."/>
            <person name="De Silva N."/>
            <person name="Gardiner S."/>
            <person name="Bassett H."/>
            <person name="Chagne D."/>
            <person name="Mccallum J."/>
            <person name="Dzierzon H."/>
            <person name="Deng C."/>
            <person name="Wang Y.-Y."/>
            <person name="Barron N."/>
            <person name="Manako K."/>
            <person name="Bowen J."/>
            <person name="Foster T."/>
            <person name="Erridge Z."/>
            <person name="Tiffin H."/>
            <person name="Waite C."/>
            <person name="Davies K."/>
            <person name="Grierson E."/>
            <person name="Laing W."/>
            <person name="Kirk R."/>
            <person name="Chen X."/>
            <person name="Wood M."/>
            <person name="Montefiori M."/>
            <person name="Brummell D."/>
            <person name="Schwinn K."/>
            <person name="Catanach A."/>
            <person name="Fullerton C."/>
            <person name="Li D."/>
            <person name="Meiyalaghan S."/>
            <person name="Nieuwenhuizen N."/>
            <person name="Read N."/>
            <person name="Prakash R."/>
            <person name="Hunter D."/>
            <person name="Zhang H."/>
            <person name="Mckenzie M."/>
            <person name="Knabel M."/>
            <person name="Harris A."/>
            <person name="Allan A."/>
            <person name="Chen A."/>
            <person name="Janssen B."/>
            <person name="Plunkett B."/>
            <person name="Dwamena C."/>
            <person name="Voogd C."/>
            <person name="Leif D."/>
            <person name="Lafferty D."/>
            <person name="Souleyre E."/>
            <person name="Varkonyi-Gasic E."/>
            <person name="Gambi F."/>
            <person name="Hanley J."/>
            <person name="Yao J.-L."/>
            <person name="Cheung J."/>
            <person name="David K."/>
            <person name="Warren B."/>
            <person name="Marsh K."/>
            <person name="Snowden K."/>
            <person name="Lin-Wang K."/>
            <person name="Brian L."/>
            <person name="Martinez-Sanchez M."/>
            <person name="Wang M."/>
            <person name="Ileperuma N."/>
            <person name="Macnee N."/>
            <person name="Campin R."/>
            <person name="Mcatee P."/>
            <person name="Drummond R."/>
            <person name="Espley R."/>
            <person name="Ireland H."/>
            <person name="Wu R."/>
            <person name="Atkinson R."/>
            <person name="Karunairetnam S."/>
            <person name="Bulley S."/>
            <person name="Chunkath S."/>
            <person name="Hanley Z."/>
            <person name="Storey R."/>
            <person name="Thrimawithana A."/>
            <person name="Thomson S."/>
            <person name="David C."/>
            <person name="Testolin R."/>
        </authorList>
    </citation>
    <scope>NUCLEOTIDE SEQUENCE [LARGE SCALE GENOMIC DNA]</scope>
    <source>
        <strain evidence="3">cv. Red5</strain>
        <tissue evidence="2">Young leaf</tissue>
    </source>
</reference>
<dbReference type="PANTHER" id="PTHR31087">
    <property type="match status" value="1"/>
</dbReference>
<name>A0A2R6QNB6_ACTCC</name>
<dbReference type="SUPFAM" id="SSF54518">
    <property type="entry name" value="Tubby C-terminal domain-like"/>
    <property type="match status" value="1"/>
</dbReference>
<dbReference type="OrthoDB" id="652749at2759"/>
<gene>
    <name evidence="2" type="ORF">CEY00_Acc15694</name>
</gene>
<dbReference type="InterPro" id="IPR025659">
    <property type="entry name" value="Tubby-like_C"/>
</dbReference>
<dbReference type="STRING" id="1590841.A0A2R6QNB6"/>
<organism evidence="2 3">
    <name type="scientific">Actinidia chinensis var. chinensis</name>
    <name type="common">Chinese soft-hair kiwi</name>
    <dbReference type="NCBI Taxonomy" id="1590841"/>
    <lineage>
        <taxon>Eukaryota</taxon>
        <taxon>Viridiplantae</taxon>
        <taxon>Streptophyta</taxon>
        <taxon>Embryophyta</taxon>
        <taxon>Tracheophyta</taxon>
        <taxon>Spermatophyta</taxon>
        <taxon>Magnoliopsida</taxon>
        <taxon>eudicotyledons</taxon>
        <taxon>Gunneridae</taxon>
        <taxon>Pentapetalae</taxon>
        <taxon>asterids</taxon>
        <taxon>Ericales</taxon>
        <taxon>Actinidiaceae</taxon>
        <taxon>Actinidia</taxon>
    </lineage>
</organism>
<dbReference type="InterPro" id="IPR038595">
    <property type="entry name" value="LOR_sf"/>
</dbReference>
<dbReference type="PANTHER" id="PTHR31087:SF153">
    <property type="entry name" value="PROTEIN LURP-ONE-RELATED 11"/>
    <property type="match status" value="1"/>
</dbReference>
<keyword evidence="3" id="KW-1185">Reference proteome</keyword>
<proteinExistence type="inferred from homology"/>
<dbReference type="EMBL" id="NKQK01000014">
    <property type="protein sequence ID" value="PSS11419.1"/>
    <property type="molecule type" value="Genomic_DNA"/>
</dbReference>
<dbReference type="OMA" id="CLMDVAG"/>
<dbReference type="InParanoid" id="A0A2R6QNB6"/>
<sequence length="199" mass="22425">MAKVHPQTQNTPNSSSSSYMTYKQEIFTLWMKSLVFHGNGCTVFDSNGEIVYRIDNYDKKSSNEVYLMDLQGKVLFSIRRKKISVFGNWDIYRWNGSQMNQWFQARKNCNILGGDMACHVTLGCDKAKSSGYKILGLTGKLGFKIMDHCGELVAEVRPKQLSSGVMLGDDVLTLVVEPQMDHSLVMALVTVYGLMTDKI</sequence>
<evidence type="ECO:0000256" key="1">
    <source>
        <dbReference type="ARBA" id="ARBA00005437"/>
    </source>
</evidence>
<dbReference type="Gene3D" id="2.40.160.200">
    <property type="entry name" value="LURP1-related"/>
    <property type="match status" value="1"/>
</dbReference>
<dbReference type="AlphaFoldDB" id="A0A2R6QNB6"/>
<evidence type="ECO:0000313" key="3">
    <source>
        <dbReference type="Proteomes" id="UP000241394"/>
    </source>
</evidence>
<accession>A0A2R6QNB6</accession>
<comment type="similarity">
    <text evidence="1">Belongs to the LOR family.</text>
</comment>
<reference evidence="3" key="2">
    <citation type="journal article" date="2018" name="BMC Genomics">
        <title>A manually annotated Actinidia chinensis var. chinensis (kiwifruit) genome highlights the challenges associated with draft genomes and gene prediction in plants.</title>
        <authorList>
            <person name="Pilkington S.M."/>
            <person name="Crowhurst R."/>
            <person name="Hilario E."/>
            <person name="Nardozza S."/>
            <person name="Fraser L."/>
            <person name="Peng Y."/>
            <person name="Gunaseelan K."/>
            <person name="Simpson R."/>
            <person name="Tahir J."/>
            <person name="Deroles S.C."/>
            <person name="Templeton K."/>
            <person name="Luo Z."/>
            <person name="Davy M."/>
            <person name="Cheng C."/>
            <person name="McNeilage M."/>
            <person name="Scaglione D."/>
            <person name="Liu Y."/>
            <person name="Zhang Q."/>
            <person name="Datson P."/>
            <person name="De Silva N."/>
            <person name="Gardiner S.E."/>
            <person name="Bassett H."/>
            <person name="Chagne D."/>
            <person name="McCallum J."/>
            <person name="Dzierzon H."/>
            <person name="Deng C."/>
            <person name="Wang Y.Y."/>
            <person name="Barron L."/>
            <person name="Manako K."/>
            <person name="Bowen J."/>
            <person name="Foster T.M."/>
            <person name="Erridge Z.A."/>
            <person name="Tiffin H."/>
            <person name="Waite C.N."/>
            <person name="Davies K.M."/>
            <person name="Grierson E.P."/>
            <person name="Laing W.A."/>
            <person name="Kirk R."/>
            <person name="Chen X."/>
            <person name="Wood M."/>
            <person name="Montefiori M."/>
            <person name="Brummell D.A."/>
            <person name="Schwinn K.E."/>
            <person name="Catanach A."/>
            <person name="Fullerton C."/>
            <person name="Li D."/>
            <person name="Meiyalaghan S."/>
            <person name="Nieuwenhuizen N."/>
            <person name="Read N."/>
            <person name="Prakash R."/>
            <person name="Hunter D."/>
            <person name="Zhang H."/>
            <person name="McKenzie M."/>
            <person name="Knabel M."/>
            <person name="Harris A."/>
            <person name="Allan A.C."/>
            <person name="Gleave A."/>
            <person name="Chen A."/>
            <person name="Janssen B.J."/>
            <person name="Plunkett B."/>
            <person name="Ampomah-Dwamena C."/>
            <person name="Voogd C."/>
            <person name="Leif D."/>
            <person name="Lafferty D."/>
            <person name="Souleyre E.J.F."/>
            <person name="Varkonyi-Gasic E."/>
            <person name="Gambi F."/>
            <person name="Hanley J."/>
            <person name="Yao J.L."/>
            <person name="Cheung J."/>
            <person name="David K.M."/>
            <person name="Warren B."/>
            <person name="Marsh K."/>
            <person name="Snowden K.C."/>
            <person name="Lin-Wang K."/>
            <person name="Brian L."/>
            <person name="Martinez-Sanchez M."/>
            <person name="Wang M."/>
            <person name="Ileperuma N."/>
            <person name="Macnee N."/>
            <person name="Campin R."/>
            <person name="McAtee P."/>
            <person name="Drummond R.S.M."/>
            <person name="Espley R.V."/>
            <person name="Ireland H.S."/>
            <person name="Wu R."/>
            <person name="Atkinson R.G."/>
            <person name="Karunairetnam S."/>
            <person name="Bulley S."/>
            <person name="Chunkath S."/>
            <person name="Hanley Z."/>
            <person name="Storey R."/>
            <person name="Thrimawithana A.H."/>
            <person name="Thomson S."/>
            <person name="David C."/>
            <person name="Testolin R."/>
            <person name="Huang H."/>
            <person name="Hellens R.P."/>
            <person name="Schaffer R.J."/>
        </authorList>
    </citation>
    <scope>NUCLEOTIDE SEQUENCE [LARGE SCALE GENOMIC DNA]</scope>
    <source>
        <strain evidence="3">cv. Red5</strain>
    </source>
</reference>
<evidence type="ECO:0000313" key="2">
    <source>
        <dbReference type="EMBL" id="PSS11419.1"/>
    </source>
</evidence>
<comment type="caution">
    <text evidence="2">The sequence shown here is derived from an EMBL/GenBank/DDBJ whole genome shotgun (WGS) entry which is preliminary data.</text>
</comment>
<dbReference type="Pfam" id="PF04525">
    <property type="entry name" value="LOR"/>
    <property type="match status" value="1"/>
</dbReference>
<dbReference type="Gramene" id="PSS11419">
    <property type="protein sequence ID" value="PSS11419"/>
    <property type="gene ID" value="CEY00_Acc15694"/>
</dbReference>
<dbReference type="Proteomes" id="UP000241394">
    <property type="component" value="Chromosome LG14"/>
</dbReference>
<dbReference type="InterPro" id="IPR007612">
    <property type="entry name" value="LOR"/>
</dbReference>